<dbReference type="CDD" id="cd11448">
    <property type="entry name" value="bHLH_AtFAMA_like"/>
    <property type="match status" value="1"/>
</dbReference>
<organism evidence="6 7">
    <name type="scientific">Papaver atlanticum</name>
    <dbReference type="NCBI Taxonomy" id="357466"/>
    <lineage>
        <taxon>Eukaryota</taxon>
        <taxon>Viridiplantae</taxon>
        <taxon>Streptophyta</taxon>
        <taxon>Embryophyta</taxon>
        <taxon>Tracheophyta</taxon>
        <taxon>Spermatophyta</taxon>
        <taxon>Magnoliopsida</taxon>
        <taxon>Ranunculales</taxon>
        <taxon>Papaveraceae</taxon>
        <taxon>Papaveroideae</taxon>
        <taxon>Papaver</taxon>
    </lineage>
</organism>
<evidence type="ECO:0000259" key="5">
    <source>
        <dbReference type="PROSITE" id="PS50888"/>
    </source>
</evidence>
<feature type="compositionally biased region" description="Basic and acidic residues" evidence="4">
    <location>
        <begin position="174"/>
        <end position="191"/>
    </location>
</feature>
<keyword evidence="1" id="KW-0805">Transcription regulation</keyword>
<dbReference type="GO" id="GO:0010052">
    <property type="term" value="P:guard cell differentiation"/>
    <property type="evidence" value="ECO:0007669"/>
    <property type="project" value="InterPro"/>
</dbReference>
<dbReference type="Gene3D" id="4.10.280.10">
    <property type="entry name" value="Helix-loop-helix DNA-binding domain"/>
    <property type="match status" value="1"/>
</dbReference>
<feature type="region of interest" description="Disordered" evidence="4">
    <location>
        <begin position="209"/>
        <end position="239"/>
    </location>
</feature>
<reference evidence="6" key="1">
    <citation type="submission" date="2022-04" db="EMBL/GenBank/DDBJ databases">
        <title>A functionally conserved STORR gene fusion in Papaver species that diverged 16.8 million years ago.</title>
        <authorList>
            <person name="Catania T."/>
        </authorList>
    </citation>
    <scope>NUCLEOTIDE SEQUENCE</scope>
    <source>
        <strain evidence="6">S-188037</strain>
    </source>
</reference>
<dbReference type="Pfam" id="PF00010">
    <property type="entry name" value="HLH"/>
    <property type="match status" value="1"/>
</dbReference>
<name>A0AAD4X8Q8_9MAGN</name>
<feature type="region of interest" description="Disordered" evidence="4">
    <location>
        <begin position="252"/>
        <end position="315"/>
    </location>
</feature>
<dbReference type="SMART" id="SM00353">
    <property type="entry name" value="HLH"/>
    <property type="match status" value="1"/>
</dbReference>
<dbReference type="Proteomes" id="UP001202328">
    <property type="component" value="Unassembled WGS sequence"/>
</dbReference>
<feature type="compositionally biased region" description="Basic residues" evidence="4">
    <location>
        <begin position="295"/>
        <end position="305"/>
    </location>
</feature>
<dbReference type="InterPro" id="IPR036638">
    <property type="entry name" value="HLH_DNA-bd_sf"/>
</dbReference>
<keyword evidence="3" id="KW-0804">Transcription</keyword>
<feature type="domain" description="BHLH" evidence="5">
    <location>
        <begin position="313"/>
        <end position="364"/>
    </location>
</feature>
<dbReference type="PANTHER" id="PTHR46684:SF16">
    <property type="entry name" value="TRANSCRIPTION FACTOR BHLH67-LIKE ISOFORM X2"/>
    <property type="match status" value="1"/>
</dbReference>
<evidence type="ECO:0000256" key="2">
    <source>
        <dbReference type="ARBA" id="ARBA00023125"/>
    </source>
</evidence>
<dbReference type="InterPro" id="IPR011598">
    <property type="entry name" value="bHLH_dom"/>
</dbReference>
<feature type="region of interest" description="Disordered" evidence="4">
    <location>
        <begin position="374"/>
        <end position="398"/>
    </location>
</feature>
<gene>
    <name evidence="6" type="ORF">MKW98_001660</name>
</gene>
<evidence type="ECO:0000256" key="4">
    <source>
        <dbReference type="SAM" id="MobiDB-lite"/>
    </source>
</evidence>
<sequence>MEKFQGPTSNHHCFGGNLDVDEGVSQQCHGNTSFNFSYGAPYFNLEEESFTIQEEQQQQQQEEFNTNQQSSLSLSVPVISLEDKMPFLEMLKSVDSPYYSDPSPAPLNPHFKMLLTLQQQQDTQIPYFSGSSSSEQSSMDYYYSHQMEAPQPVAFQPQSCATATQAENQAHSSVKSEDNKEKEEQEHMEQLEQGHAQDFYLSLHLESANNENNKTDDGELGGEPPNYSSPESLNCKQTVSSPTTTCCLAETESISPHDMPPSKTKPASKQALPAARLVTSSTAATTSGGGGHEREKKKRKRTRPNKNREEVESQRMTHIAVERNRRRQMNDHLNALRSLMPPSFVQRGDQASIIGGAIDFVKELEQLLHSLEAKKRTRTSSEDEDDNEKVGIEGRRNRNCGNHSSLAPFLGFFSAPQYTSYSSSPFLKNDAEEEDEKEEEEVINEDELRMLTSNNIKRSCRNEHEYYSLSLLSPSPWLGVDIEAVVVQTHVNLKILGPRKSGQLVRVIAALEQDLRLAILHLNVTSFEQSVLYSFNLKIEDDCKLGGSADEIATAVYQIFSSTNNQLHLIS</sequence>
<dbReference type="EMBL" id="JAJJMB010013564">
    <property type="protein sequence ID" value="KAI3867226.1"/>
    <property type="molecule type" value="Genomic_DNA"/>
</dbReference>
<dbReference type="GO" id="GO:0046983">
    <property type="term" value="F:protein dimerization activity"/>
    <property type="evidence" value="ECO:0007669"/>
    <property type="project" value="InterPro"/>
</dbReference>
<protein>
    <recommendedName>
        <fullName evidence="5">BHLH domain-containing protein</fullName>
    </recommendedName>
</protein>
<dbReference type="GO" id="GO:0003700">
    <property type="term" value="F:DNA-binding transcription factor activity"/>
    <property type="evidence" value="ECO:0007669"/>
    <property type="project" value="InterPro"/>
</dbReference>
<feature type="compositionally biased region" description="Polar residues" evidence="4">
    <location>
        <begin position="226"/>
        <end position="239"/>
    </location>
</feature>
<evidence type="ECO:0000313" key="6">
    <source>
        <dbReference type="EMBL" id="KAI3867226.1"/>
    </source>
</evidence>
<dbReference type="SUPFAM" id="SSF47459">
    <property type="entry name" value="HLH, helix-loop-helix DNA-binding domain"/>
    <property type="match status" value="1"/>
</dbReference>
<evidence type="ECO:0000256" key="1">
    <source>
        <dbReference type="ARBA" id="ARBA00023015"/>
    </source>
</evidence>
<feature type="compositionally biased region" description="Polar residues" evidence="4">
    <location>
        <begin position="158"/>
        <end position="173"/>
    </location>
</feature>
<dbReference type="GO" id="GO:0003677">
    <property type="term" value="F:DNA binding"/>
    <property type="evidence" value="ECO:0007669"/>
    <property type="project" value="UniProtKB-KW"/>
</dbReference>
<keyword evidence="7" id="KW-1185">Reference proteome</keyword>
<proteinExistence type="predicted"/>
<comment type="caution">
    <text evidence="6">The sequence shown here is derived from an EMBL/GenBank/DDBJ whole genome shotgun (WGS) entry which is preliminary data.</text>
</comment>
<dbReference type="InterPro" id="IPR044283">
    <property type="entry name" value="FAMA/SPEECHLESS/MUTE-like"/>
</dbReference>
<dbReference type="PROSITE" id="PS50888">
    <property type="entry name" value="BHLH"/>
    <property type="match status" value="1"/>
</dbReference>
<feature type="region of interest" description="Disordered" evidence="4">
    <location>
        <begin position="158"/>
        <end position="191"/>
    </location>
</feature>
<evidence type="ECO:0000313" key="7">
    <source>
        <dbReference type="Proteomes" id="UP001202328"/>
    </source>
</evidence>
<dbReference type="GO" id="GO:0045893">
    <property type="term" value="P:positive regulation of DNA-templated transcription"/>
    <property type="evidence" value="ECO:0007669"/>
    <property type="project" value="TreeGrafter"/>
</dbReference>
<dbReference type="PANTHER" id="PTHR46684">
    <property type="entry name" value="TRANSCRIPTION FACTOR FAMA"/>
    <property type="match status" value="1"/>
</dbReference>
<dbReference type="AlphaFoldDB" id="A0AAD4X8Q8"/>
<keyword evidence="2" id="KW-0238">DNA-binding</keyword>
<feature type="compositionally biased region" description="Basic and acidic residues" evidence="4">
    <location>
        <begin position="306"/>
        <end position="315"/>
    </location>
</feature>
<accession>A0AAD4X8Q8</accession>
<dbReference type="GO" id="GO:0005634">
    <property type="term" value="C:nucleus"/>
    <property type="evidence" value="ECO:0007669"/>
    <property type="project" value="TreeGrafter"/>
</dbReference>
<evidence type="ECO:0000256" key="3">
    <source>
        <dbReference type="ARBA" id="ARBA00023163"/>
    </source>
</evidence>